<dbReference type="Gene3D" id="1.20.1550.10">
    <property type="entry name" value="DsbB-like"/>
    <property type="match status" value="1"/>
</dbReference>
<feature type="transmembrane region" description="Helical" evidence="5">
    <location>
        <begin position="31"/>
        <end position="49"/>
    </location>
</feature>
<dbReference type="RefSeq" id="WP_148980732.1">
    <property type="nucleotide sequence ID" value="NZ_CP043315.1"/>
</dbReference>
<evidence type="ECO:0000313" key="7">
    <source>
        <dbReference type="Proteomes" id="UP000325155"/>
    </source>
</evidence>
<evidence type="ECO:0000256" key="2">
    <source>
        <dbReference type="ARBA" id="ARBA00022692"/>
    </source>
</evidence>
<dbReference type="AlphaFoldDB" id="A0A5C0UCZ1"/>
<feature type="transmembrane region" description="Helical" evidence="5">
    <location>
        <begin position="56"/>
        <end position="79"/>
    </location>
</feature>
<keyword evidence="7" id="KW-1185">Reference proteome</keyword>
<evidence type="ECO:0000313" key="6">
    <source>
        <dbReference type="EMBL" id="QEK37885.1"/>
    </source>
</evidence>
<keyword evidence="4 5" id="KW-0472">Membrane</keyword>
<dbReference type="KEGG" id="cip:FZC35_00600"/>
<keyword evidence="3 5" id="KW-1133">Transmembrane helix</keyword>
<evidence type="ECO:0000256" key="3">
    <source>
        <dbReference type="ARBA" id="ARBA00022989"/>
    </source>
</evidence>
<dbReference type="InterPro" id="IPR023380">
    <property type="entry name" value="DsbB-like_sf"/>
</dbReference>
<evidence type="ECO:0000256" key="5">
    <source>
        <dbReference type="SAM" id="Phobius"/>
    </source>
</evidence>
<feature type="transmembrane region" description="Helical" evidence="5">
    <location>
        <begin position="7"/>
        <end position="25"/>
    </location>
</feature>
<dbReference type="Pfam" id="PF02600">
    <property type="entry name" value="DsbB"/>
    <property type="match status" value="1"/>
</dbReference>
<dbReference type="OrthoDB" id="9808637at2"/>
<dbReference type="SUPFAM" id="SSF158442">
    <property type="entry name" value="DsbB-like"/>
    <property type="match status" value="1"/>
</dbReference>
<organism evidence="6 7">
    <name type="scientific">Candidatus Cytomitobacter indipagum</name>
    <dbReference type="NCBI Taxonomy" id="2601575"/>
    <lineage>
        <taxon>Bacteria</taxon>
        <taxon>Pseudomonadati</taxon>
        <taxon>Pseudomonadota</taxon>
        <taxon>Alphaproteobacteria</taxon>
        <taxon>Holosporales</taxon>
        <taxon>Holosporaceae</taxon>
        <taxon>Candidatus Cytomitobacter</taxon>
    </lineage>
</organism>
<proteinExistence type="predicted"/>
<sequence>MRIKHILNFFLIGILAFSFLLIKYGGIHPCMFCVISRLTFFGALIFSWLSLFRHAYIYISTILLLGNFAFGNVALYFYINGIEPSWCCVEGGSCLEQNTFLELPMQFWVICLSSIGLVLSLLASRNK</sequence>
<gene>
    <name evidence="6" type="ORF">FZC35_00600</name>
</gene>
<dbReference type="GO" id="GO:0006457">
    <property type="term" value="P:protein folding"/>
    <property type="evidence" value="ECO:0007669"/>
    <property type="project" value="InterPro"/>
</dbReference>
<name>A0A5C0UCZ1_9PROT</name>
<dbReference type="GO" id="GO:0015035">
    <property type="term" value="F:protein-disulfide reductase activity"/>
    <property type="evidence" value="ECO:0007669"/>
    <property type="project" value="InterPro"/>
</dbReference>
<dbReference type="GO" id="GO:0016020">
    <property type="term" value="C:membrane"/>
    <property type="evidence" value="ECO:0007669"/>
    <property type="project" value="UniProtKB-SubCell"/>
</dbReference>
<evidence type="ECO:0000256" key="4">
    <source>
        <dbReference type="ARBA" id="ARBA00023136"/>
    </source>
</evidence>
<accession>A0A5C0UCZ1</accession>
<keyword evidence="2 5" id="KW-0812">Transmembrane</keyword>
<dbReference type="EMBL" id="CP043315">
    <property type="protein sequence ID" value="QEK37885.1"/>
    <property type="molecule type" value="Genomic_DNA"/>
</dbReference>
<dbReference type="Proteomes" id="UP000325155">
    <property type="component" value="Chromosome"/>
</dbReference>
<protein>
    <submittedName>
        <fullName evidence="6">Disulfide bond formation protein B</fullName>
    </submittedName>
</protein>
<feature type="transmembrane region" description="Helical" evidence="5">
    <location>
        <begin position="105"/>
        <end position="123"/>
    </location>
</feature>
<evidence type="ECO:0000256" key="1">
    <source>
        <dbReference type="ARBA" id="ARBA00004141"/>
    </source>
</evidence>
<reference evidence="6 7" key="1">
    <citation type="submission" date="2019-08" db="EMBL/GenBank/DDBJ databases">
        <title>Highly reduced genomes of protist endosymbionts show evolutionary convergence.</title>
        <authorList>
            <person name="George E."/>
            <person name="Husnik F."/>
            <person name="Tashyreva D."/>
            <person name="Prokopchuk G."/>
            <person name="Horak A."/>
            <person name="Kwong W.K."/>
            <person name="Lukes J."/>
            <person name="Keeling P.J."/>
        </authorList>
    </citation>
    <scope>NUCLEOTIDE SEQUENCE [LARGE SCALE GENOMIC DNA]</scope>
    <source>
        <strain evidence="6">1605</strain>
    </source>
</reference>
<dbReference type="InterPro" id="IPR003752">
    <property type="entry name" value="DiS_bond_form_DsbB/BdbC"/>
</dbReference>
<comment type="subcellular location">
    <subcellularLocation>
        <location evidence="1">Membrane</location>
        <topology evidence="1">Multi-pass membrane protein</topology>
    </subcellularLocation>
</comment>